<name>A0A1G5HAC7_9BACT</name>
<keyword evidence="3" id="KW-1185">Reference proteome</keyword>
<organism evidence="2 3">
    <name type="scientific">Desulfoluna spongiiphila</name>
    <dbReference type="NCBI Taxonomy" id="419481"/>
    <lineage>
        <taxon>Bacteria</taxon>
        <taxon>Pseudomonadati</taxon>
        <taxon>Thermodesulfobacteriota</taxon>
        <taxon>Desulfobacteria</taxon>
        <taxon>Desulfobacterales</taxon>
        <taxon>Desulfolunaceae</taxon>
        <taxon>Desulfoluna</taxon>
    </lineage>
</organism>
<feature type="coiled-coil region" evidence="1">
    <location>
        <begin position="221"/>
        <end position="252"/>
    </location>
</feature>
<keyword evidence="1" id="KW-0175">Coiled coil</keyword>
<evidence type="ECO:0000256" key="1">
    <source>
        <dbReference type="SAM" id="Coils"/>
    </source>
</evidence>
<evidence type="ECO:0000313" key="2">
    <source>
        <dbReference type="EMBL" id="SCY60449.1"/>
    </source>
</evidence>
<gene>
    <name evidence="2" type="ORF">SAMN05216233_11334</name>
</gene>
<dbReference type="Proteomes" id="UP000198870">
    <property type="component" value="Unassembled WGS sequence"/>
</dbReference>
<accession>A0A1G5HAC7</accession>
<proteinExistence type="predicted"/>
<dbReference type="AlphaFoldDB" id="A0A1G5HAC7"/>
<reference evidence="2 3" key="1">
    <citation type="submission" date="2016-10" db="EMBL/GenBank/DDBJ databases">
        <authorList>
            <person name="de Groot N.N."/>
        </authorList>
    </citation>
    <scope>NUCLEOTIDE SEQUENCE [LARGE SCALE GENOMIC DNA]</scope>
    <source>
        <strain evidence="2 3">AA1</strain>
    </source>
</reference>
<dbReference type="RefSeq" id="WP_139164012.1">
    <property type="nucleotide sequence ID" value="NZ_FMUX01000013.1"/>
</dbReference>
<dbReference type="OrthoDB" id="5415932at2"/>
<protein>
    <submittedName>
        <fullName evidence="2">Uncharacterized protein</fullName>
    </submittedName>
</protein>
<sequence>MTINEETIVMTPLWLAIEENLLALEGQSITEEDKEKTVRKMVGDLDGKGYAVSKSGIKMMALRWALDDMLKVGRPMLKDLNKALSALTLEDLANPCHASYRVTDDLGKTWERIQKTDRREALIWMFEDAKLDLLIEKAQGMDGDLGIRLLIDESVESPVILERMGIPQEKLNQVNADIAAEIAARNNVLSLLETVEDKPDHEKVKFLFSNDIPEDLIIEVAQIDQADIDKAKKAMEEELKEQQRLADEAAAKRKAEAEGPALEDIPMEQVAEHIYAIREIQYFSEVEKEIRAMCEQSAIPKALVDLSFSDPDKFDELEKQCEG</sequence>
<dbReference type="EMBL" id="FMUX01000013">
    <property type="protein sequence ID" value="SCY60449.1"/>
    <property type="molecule type" value="Genomic_DNA"/>
</dbReference>
<evidence type="ECO:0000313" key="3">
    <source>
        <dbReference type="Proteomes" id="UP000198870"/>
    </source>
</evidence>